<accession>A0A8S3Z7P8</accession>
<dbReference type="Gene3D" id="2.60.120.290">
    <property type="entry name" value="Spermadhesin, CUB domain"/>
    <property type="match status" value="1"/>
</dbReference>
<dbReference type="EMBL" id="CAJHNH020001723">
    <property type="protein sequence ID" value="CAG5124198.1"/>
    <property type="molecule type" value="Genomic_DNA"/>
</dbReference>
<proteinExistence type="predicted"/>
<dbReference type="OrthoDB" id="6159621at2759"/>
<comment type="caution">
    <text evidence="4">The sequence shown here is derived from an EMBL/GenBank/DDBJ whole genome shotgun (WGS) entry which is preliminary data.</text>
</comment>
<keyword evidence="5" id="KW-1185">Reference proteome</keyword>
<protein>
    <recommendedName>
        <fullName evidence="3">CUB domain-containing protein</fullName>
    </recommendedName>
</protein>
<evidence type="ECO:0000256" key="2">
    <source>
        <dbReference type="PROSITE-ProRule" id="PRU00059"/>
    </source>
</evidence>
<keyword evidence="1" id="KW-1015">Disulfide bond</keyword>
<dbReference type="InterPro" id="IPR035914">
    <property type="entry name" value="Sperma_CUB_dom_sf"/>
</dbReference>
<feature type="non-terminal residue" evidence="4">
    <location>
        <position position="119"/>
    </location>
</feature>
<dbReference type="InterPro" id="IPR000859">
    <property type="entry name" value="CUB_dom"/>
</dbReference>
<reference evidence="4" key="1">
    <citation type="submission" date="2021-04" db="EMBL/GenBank/DDBJ databases">
        <authorList>
            <consortium name="Molecular Ecology Group"/>
        </authorList>
    </citation>
    <scope>NUCLEOTIDE SEQUENCE</scope>
</reference>
<dbReference type="Proteomes" id="UP000678393">
    <property type="component" value="Unassembled WGS sequence"/>
</dbReference>
<dbReference type="SUPFAM" id="SSF49854">
    <property type="entry name" value="Spermadhesin, CUB domain"/>
    <property type="match status" value="1"/>
</dbReference>
<evidence type="ECO:0000259" key="3">
    <source>
        <dbReference type="PROSITE" id="PS01180"/>
    </source>
</evidence>
<dbReference type="AlphaFoldDB" id="A0A8S3Z7P8"/>
<feature type="non-terminal residue" evidence="4">
    <location>
        <position position="1"/>
    </location>
</feature>
<comment type="caution">
    <text evidence="2">Lacks conserved residue(s) required for the propagation of feature annotation.</text>
</comment>
<dbReference type="PROSITE" id="PS01180">
    <property type="entry name" value="CUB"/>
    <property type="match status" value="1"/>
</dbReference>
<evidence type="ECO:0000313" key="5">
    <source>
        <dbReference type="Proteomes" id="UP000678393"/>
    </source>
</evidence>
<name>A0A8S3Z7P8_9EUPU</name>
<gene>
    <name evidence="4" type="ORF">CUNI_LOCUS9756</name>
</gene>
<organism evidence="4 5">
    <name type="scientific">Candidula unifasciata</name>
    <dbReference type="NCBI Taxonomy" id="100452"/>
    <lineage>
        <taxon>Eukaryota</taxon>
        <taxon>Metazoa</taxon>
        <taxon>Spiralia</taxon>
        <taxon>Lophotrochozoa</taxon>
        <taxon>Mollusca</taxon>
        <taxon>Gastropoda</taxon>
        <taxon>Heterobranchia</taxon>
        <taxon>Euthyneura</taxon>
        <taxon>Panpulmonata</taxon>
        <taxon>Eupulmonata</taxon>
        <taxon>Stylommatophora</taxon>
        <taxon>Helicina</taxon>
        <taxon>Helicoidea</taxon>
        <taxon>Geomitridae</taxon>
        <taxon>Candidula</taxon>
    </lineage>
</organism>
<sequence>HVVTFYELNPTPFNVNFESTSPPIVILSPNYGRGNYPNDVNNFTLTIRSNSEPLVLVFYFRHFDLEYQRVCAFDDLSLQGIKYCGTWETGRSIPFYLPEFSSFVVTFKTDHSVTRSGFE</sequence>
<feature type="domain" description="CUB" evidence="3">
    <location>
        <begin position="13"/>
        <end position="119"/>
    </location>
</feature>
<evidence type="ECO:0000313" key="4">
    <source>
        <dbReference type="EMBL" id="CAG5124198.1"/>
    </source>
</evidence>
<evidence type="ECO:0000256" key="1">
    <source>
        <dbReference type="ARBA" id="ARBA00023157"/>
    </source>
</evidence>